<feature type="transmembrane region" description="Helical" evidence="1">
    <location>
        <begin position="218"/>
        <end position="240"/>
    </location>
</feature>
<evidence type="ECO:0000256" key="1">
    <source>
        <dbReference type="SAM" id="Phobius"/>
    </source>
</evidence>
<evidence type="ECO:0000313" key="2">
    <source>
        <dbReference type="EMBL" id="PHZ84429.1"/>
    </source>
</evidence>
<dbReference type="AlphaFoldDB" id="A0A2G4YQ29"/>
<dbReference type="EMBL" id="PDEM01000024">
    <property type="protein sequence ID" value="PHZ84429.1"/>
    <property type="molecule type" value="Genomic_DNA"/>
</dbReference>
<organism evidence="2 3">
    <name type="scientific">Paremcibacter congregatus</name>
    <dbReference type="NCBI Taxonomy" id="2043170"/>
    <lineage>
        <taxon>Bacteria</taxon>
        <taxon>Pseudomonadati</taxon>
        <taxon>Pseudomonadota</taxon>
        <taxon>Alphaproteobacteria</taxon>
        <taxon>Emcibacterales</taxon>
        <taxon>Emcibacteraceae</taxon>
        <taxon>Paremcibacter</taxon>
    </lineage>
</organism>
<sequence length="283" mass="32013">MPFSNTFVISCRSVSLLIILALAYSMSVGEFTYRAIFIGLLFSHFALGFYYSKNNLLQMKEKKYALMLATAILMVGLYFSLYVTHLAPYFLVLHVALSEAYLLTIRTRLKDPEHMALLRTVFYIAVFGLMIIPVGEGVATGLSVVGLTSFAVIVAYTQNRLSLLLFEAPLLAVATYAKITGMVFEFHYLGFYHILTWYVFSFWMLFVKEKNMRKGVSFFSMVFALSAVFVVLFDSVLGLAITDKSFVKIIGTWSILHIFSSIPLSKLNPRFLKDLFYPAQKGV</sequence>
<proteinExistence type="predicted"/>
<feature type="transmembrane region" description="Helical" evidence="1">
    <location>
        <begin position="64"/>
        <end position="81"/>
    </location>
</feature>
<comment type="caution">
    <text evidence="2">The sequence shown here is derived from an EMBL/GenBank/DDBJ whole genome shotgun (WGS) entry which is preliminary data.</text>
</comment>
<reference evidence="2 3" key="1">
    <citation type="submission" date="2017-10" db="EMBL/GenBank/DDBJ databases">
        <title>Frigbacter circumglobatus gen. nov. sp. nov., isolated from sediment cultured in situ.</title>
        <authorList>
            <person name="Zhao Z."/>
        </authorList>
    </citation>
    <scope>NUCLEOTIDE SEQUENCE [LARGE SCALE GENOMIC DNA]</scope>
    <source>
        <strain evidence="2 3">ZYL</strain>
    </source>
</reference>
<gene>
    <name evidence="2" type="ORF">CRD36_11490</name>
</gene>
<feature type="transmembrane region" description="Helical" evidence="1">
    <location>
        <begin position="31"/>
        <end position="52"/>
    </location>
</feature>
<name>A0A2G4YQ29_9PROT</name>
<feature type="transmembrane region" description="Helical" evidence="1">
    <location>
        <begin position="190"/>
        <end position="206"/>
    </location>
</feature>
<feature type="transmembrane region" description="Helical" evidence="1">
    <location>
        <begin position="7"/>
        <end position="25"/>
    </location>
</feature>
<accession>A0A2G4YQ29</accession>
<keyword evidence="1" id="KW-0472">Membrane</keyword>
<evidence type="ECO:0000313" key="3">
    <source>
        <dbReference type="Proteomes" id="UP000229730"/>
    </source>
</evidence>
<feature type="transmembrane region" description="Helical" evidence="1">
    <location>
        <begin position="163"/>
        <end position="184"/>
    </location>
</feature>
<feature type="transmembrane region" description="Helical" evidence="1">
    <location>
        <begin position="116"/>
        <end position="132"/>
    </location>
</feature>
<protein>
    <submittedName>
        <fullName evidence="2">Uncharacterized protein</fullName>
    </submittedName>
</protein>
<dbReference type="Proteomes" id="UP000229730">
    <property type="component" value="Unassembled WGS sequence"/>
</dbReference>
<keyword evidence="1" id="KW-0812">Transmembrane</keyword>
<keyword evidence="3" id="KW-1185">Reference proteome</keyword>
<keyword evidence="1" id="KW-1133">Transmembrane helix</keyword>
<dbReference type="RefSeq" id="WP_099473363.1">
    <property type="nucleotide sequence ID" value="NZ_CP041025.1"/>
</dbReference>
<dbReference type="InParanoid" id="A0A2G4YQ29"/>